<evidence type="ECO:0000256" key="1">
    <source>
        <dbReference type="SAM" id="MobiDB-lite"/>
    </source>
</evidence>
<proteinExistence type="predicted"/>
<protein>
    <submittedName>
        <fullName evidence="3">TonB family C-terminal domain-containing protein</fullName>
    </submittedName>
</protein>
<comment type="caution">
    <text evidence="2">The sequence shown here is derived from an EMBL/GenBank/DDBJ whole genome shotgun (WGS) entry which is preliminary data.</text>
</comment>
<dbReference type="RefSeq" id="WP_074950470.1">
    <property type="nucleotide sequence ID" value="NZ_BJXR01000043.1"/>
</dbReference>
<dbReference type="Pfam" id="PF13103">
    <property type="entry name" value="TonB_2"/>
    <property type="match status" value="1"/>
</dbReference>
<evidence type="ECO:0000313" key="5">
    <source>
        <dbReference type="Proteomes" id="UP000321514"/>
    </source>
</evidence>
<evidence type="ECO:0000313" key="2">
    <source>
        <dbReference type="EMBL" id="GEN11130.1"/>
    </source>
</evidence>
<dbReference type="EMBL" id="FOIB01000002">
    <property type="protein sequence ID" value="SET43022.1"/>
    <property type="molecule type" value="Genomic_DNA"/>
</dbReference>
<evidence type="ECO:0000313" key="3">
    <source>
        <dbReference type="EMBL" id="SET43022.1"/>
    </source>
</evidence>
<dbReference type="AlphaFoldDB" id="A0A511TAB6"/>
<dbReference type="Proteomes" id="UP000321514">
    <property type="component" value="Unassembled WGS sequence"/>
</dbReference>
<feature type="region of interest" description="Disordered" evidence="1">
    <location>
        <begin position="52"/>
        <end position="205"/>
    </location>
</feature>
<organism evidence="2 5">
    <name type="scientific">Myxococcus fulvus</name>
    <dbReference type="NCBI Taxonomy" id="33"/>
    <lineage>
        <taxon>Bacteria</taxon>
        <taxon>Pseudomonadati</taxon>
        <taxon>Myxococcota</taxon>
        <taxon>Myxococcia</taxon>
        <taxon>Myxococcales</taxon>
        <taxon>Cystobacterineae</taxon>
        <taxon>Myxococcaceae</taxon>
        <taxon>Myxococcus</taxon>
    </lineage>
</organism>
<sequence>MSPAPSRRLLPALVASLAVHGLFWLMVDGAVSRTPPRPPAPRASDASLEWVEVEVTSSPSGPQAGDSIARAPEALAAPSPPPRRDTAGVDSNRASADDVFARAPEALLRDAPRDIPRTHADDVLARAPGPFPKQPDAPARDTSDNLREDTPGVTERPLDSAPSAQRADASTGARALSADAPRLERGPAWDIPRATPTDAPRADLSLPSDSLAQAATPPAPGTSGSRLLLAARAQRVSAWRSDEAVPEERKLRGTREPATPQALVEDLVAESVGRGKVDRGLVHPYFSQLGKTLLAIWDADRSVKEHGLQGYFDMGMERSRAYARVWGERAANYGASGAFAANKPPEEDRRRPASHVGDPTLRMRQELREKMREEFRATRRALIRVVQDREGRLLDVDLVEPSQQPEVDQEAMKDVRAAAMKLPPPPSEAVGTRERIISLWEFELILSISPPIPVFTFEFDEALGFIDTRLPLDKRIYKRVRLVEIR</sequence>
<evidence type="ECO:0000313" key="4">
    <source>
        <dbReference type="Proteomes" id="UP000183760"/>
    </source>
</evidence>
<feature type="compositionally biased region" description="Basic and acidic residues" evidence="1">
    <location>
        <begin position="107"/>
        <end position="124"/>
    </location>
</feature>
<dbReference type="OrthoDB" id="5382276at2"/>
<name>A0A511TAB6_MYXFU</name>
<dbReference type="Gene3D" id="3.30.1150.10">
    <property type="match status" value="1"/>
</dbReference>
<dbReference type="Proteomes" id="UP000183760">
    <property type="component" value="Unassembled WGS sequence"/>
</dbReference>
<dbReference type="SUPFAM" id="SSF74653">
    <property type="entry name" value="TolA/TonB C-terminal domain"/>
    <property type="match status" value="1"/>
</dbReference>
<dbReference type="EMBL" id="BJXR01000043">
    <property type="protein sequence ID" value="GEN11130.1"/>
    <property type="molecule type" value="Genomic_DNA"/>
</dbReference>
<feature type="compositionally biased region" description="Basic and acidic residues" evidence="1">
    <location>
        <begin position="138"/>
        <end position="150"/>
    </location>
</feature>
<reference evidence="3 4" key="1">
    <citation type="submission" date="2016-10" db="EMBL/GenBank/DDBJ databases">
        <authorList>
            <person name="Varghese N."/>
            <person name="Submissions S."/>
        </authorList>
    </citation>
    <scope>NUCLEOTIDE SEQUENCE [LARGE SCALE GENOMIC DNA]</scope>
    <source>
        <strain evidence="3 4">DSM 16525</strain>
    </source>
</reference>
<accession>A0A511TAB6</accession>
<gene>
    <name evidence="2" type="ORF">MFU01_61670</name>
    <name evidence="3" type="ORF">SAMN05443572_102247</name>
</gene>
<reference evidence="2 5" key="2">
    <citation type="submission" date="2019-07" db="EMBL/GenBank/DDBJ databases">
        <title>Whole genome shotgun sequence of Myxococcus fulvus NBRC 100333.</title>
        <authorList>
            <person name="Hosoyama A."/>
            <person name="Uohara A."/>
            <person name="Ohji S."/>
            <person name="Ichikawa N."/>
        </authorList>
    </citation>
    <scope>NUCLEOTIDE SEQUENCE [LARGE SCALE GENOMIC DNA]</scope>
    <source>
        <strain evidence="2 5">NBRC 100333</strain>
    </source>
</reference>
<keyword evidence="4" id="KW-1185">Reference proteome</keyword>